<evidence type="ECO:0000256" key="3">
    <source>
        <dbReference type="ARBA" id="ARBA00022723"/>
    </source>
</evidence>
<name>A0A9W8BNR4_9FUNG</name>
<dbReference type="InterPro" id="IPR023321">
    <property type="entry name" value="PINIT"/>
</dbReference>
<comment type="similarity">
    <text evidence="2">Belongs to the PIAS family.</text>
</comment>
<dbReference type="PANTHER" id="PTHR21052">
    <property type="entry name" value="SPERMATOGENESIS ASSOCIATED 11-RELATED"/>
    <property type="match status" value="1"/>
</dbReference>
<dbReference type="Pfam" id="PF14324">
    <property type="entry name" value="PINIT"/>
    <property type="match status" value="1"/>
</dbReference>
<protein>
    <submittedName>
        <fullName evidence="9">E3 SUMO-protein ligase pli1</fullName>
    </submittedName>
</protein>
<evidence type="ECO:0000256" key="4">
    <source>
        <dbReference type="ARBA" id="ARBA00022771"/>
    </source>
</evidence>
<feature type="compositionally biased region" description="Basic and acidic residues" evidence="7">
    <location>
        <begin position="299"/>
        <end position="315"/>
    </location>
</feature>
<evidence type="ECO:0000313" key="9">
    <source>
        <dbReference type="EMBL" id="KAJ2007071.1"/>
    </source>
</evidence>
<evidence type="ECO:0000259" key="8">
    <source>
        <dbReference type="PROSITE" id="PS51044"/>
    </source>
</evidence>
<keyword evidence="3" id="KW-0479">Metal-binding</keyword>
<proteinExistence type="inferred from homology"/>
<evidence type="ECO:0000313" key="10">
    <source>
        <dbReference type="Proteomes" id="UP001150907"/>
    </source>
</evidence>
<dbReference type="Pfam" id="PF02891">
    <property type="entry name" value="zf-MIZ"/>
    <property type="match status" value="1"/>
</dbReference>
<dbReference type="PANTHER" id="PTHR21052:SF0">
    <property type="entry name" value="ALPHA-KETOGLUTARATE-DEPENDENT DIOXYGENASE ALKB HOMOLOG 7, MITOCHONDRIAL"/>
    <property type="match status" value="1"/>
</dbReference>
<dbReference type="Gene3D" id="3.30.40.10">
    <property type="entry name" value="Zinc/RING finger domain, C3HC4 (zinc finger)"/>
    <property type="match status" value="1"/>
</dbReference>
<dbReference type="SUPFAM" id="SSF51197">
    <property type="entry name" value="Clavaminate synthase-like"/>
    <property type="match status" value="1"/>
</dbReference>
<dbReference type="InterPro" id="IPR037151">
    <property type="entry name" value="AlkB-like_sf"/>
</dbReference>
<evidence type="ECO:0000256" key="6">
    <source>
        <dbReference type="PROSITE-ProRule" id="PRU00452"/>
    </source>
</evidence>
<dbReference type="InterPro" id="IPR032870">
    <property type="entry name" value="ALKBH7-like"/>
</dbReference>
<dbReference type="Gene3D" id="2.60.120.590">
    <property type="entry name" value="Alpha-ketoglutarate-dependent dioxygenase AlkB-like"/>
    <property type="match status" value="1"/>
</dbReference>
<dbReference type="Gene3D" id="2.60.120.780">
    <property type="entry name" value="PINIT domain"/>
    <property type="match status" value="1"/>
</dbReference>
<feature type="domain" description="SP-RING-type" evidence="8">
    <location>
        <begin position="206"/>
        <end position="292"/>
    </location>
</feature>
<feature type="region of interest" description="Disordered" evidence="7">
    <location>
        <begin position="296"/>
        <end position="328"/>
    </location>
</feature>
<dbReference type="CDD" id="cd16650">
    <property type="entry name" value="SP-RING_PIAS-like"/>
    <property type="match status" value="1"/>
</dbReference>
<evidence type="ECO:0000256" key="7">
    <source>
        <dbReference type="SAM" id="MobiDB-lite"/>
    </source>
</evidence>
<evidence type="ECO:0000256" key="5">
    <source>
        <dbReference type="ARBA" id="ARBA00022833"/>
    </source>
</evidence>
<accession>A0A9W8BNR4</accession>
<dbReference type="OrthoDB" id="28127at2759"/>
<keyword evidence="10" id="KW-1185">Reference proteome</keyword>
<dbReference type="GO" id="GO:0006631">
    <property type="term" value="P:fatty acid metabolic process"/>
    <property type="evidence" value="ECO:0007669"/>
    <property type="project" value="TreeGrafter"/>
</dbReference>
<dbReference type="AlphaFoldDB" id="A0A9W8BNR4"/>
<keyword evidence="4 6" id="KW-0863">Zinc-finger</keyword>
<dbReference type="GO" id="GO:0008270">
    <property type="term" value="F:zinc ion binding"/>
    <property type="evidence" value="ECO:0007669"/>
    <property type="project" value="UniProtKB-KW"/>
</dbReference>
<dbReference type="GO" id="GO:0016874">
    <property type="term" value="F:ligase activity"/>
    <property type="evidence" value="ECO:0007669"/>
    <property type="project" value="UniProtKB-KW"/>
</dbReference>
<dbReference type="EMBL" id="JANBQF010000038">
    <property type="protein sequence ID" value="KAJ2007071.1"/>
    <property type="molecule type" value="Genomic_DNA"/>
</dbReference>
<keyword evidence="5" id="KW-0862">Zinc</keyword>
<keyword evidence="9" id="KW-0436">Ligase</keyword>
<dbReference type="InterPro" id="IPR004181">
    <property type="entry name" value="Znf_MIZ"/>
</dbReference>
<dbReference type="SUPFAM" id="SSF57850">
    <property type="entry name" value="RING/U-box"/>
    <property type="match status" value="1"/>
</dbReference>
<dbReference type="GO" id="GO:0006974">
    <property type="term" value="P:DNA damage response"/>
    <property type="evidence" value="ECO:0007669"/>
    <property type="project" value="InterPro"/>
</dbReference>
<dbReference type="InterPro" id="IPR013083">
    <property type="entry name" value="Znf_RING/FYVE/PHD"/>
</dbReference>
<organism evidence="9 10">
    <name type="scientific">Coemansia thaxteri</name>
    <dbReference type="NCBI Taxonomy" id="2663907"/>
    <lineage>
        <taxon>Eukaryota</taxon>
        <taxon>Fungi</taxon>
        <taxon>Fungi incertae sedis</taxon>
        <taxon>Zoopagomycota</taxon>
        <taxon>Kickxellomycotina</taxon>
        <taxon>Kickxellomycetes</taxon>
        <taxon>Kickxellales</taxon>
        <taxon>Kickxellaceae</taxon>
        <taxon>Coemansia</taxon>
    </lineage>
</organism>
<reference evidence="9" key="1">
    <citation type="submission" date="2022-07" db="EMBL/GenBank/DDBJ databases">
        <title>Phylogenomic reconstructions and comparative analyses of Kickxellomycotina fungi.</title>
        <authorList>
            <person name="Reynolds N.K."/>
            <person name="Stajich J.E."/>
            <person name="Barry K."/>
            <person name="Grigoriev I.V."/>
            <person name="Crous P."/>
            <person name="Smith M.E."/>
        </authorList>
    </citation>
    <scope>NUCLEOTIDE SEQUENCE</scope>
    <source>
        <strain evidence="9">IMI 214461</strain>
    </source>
</reference>
<evidence type="ECO:0000256" key="2">
    <source>
        <dbReference type="ARBA" id="ARBA00005383"/>
    </source>
</evidence>
<dbReference type="GO" id="GO:0005759">
    <property type="term" value="C:mitochondrial matrix"/>
    <property type="evidence" value="ECO:0007669"/>
    <property type="project" value="TreeGrafter"/>
</dbReference>
<dbReference type="PROSITE" id="PS51044">
    <property type="entry name" value="ZF_SP_RING"/>
    <property type="match status" value="1"/>
</dbReference>
<comment type="caution">
    <text evidence="9">The sequence shown here is derived from an EMBL/GenBank/DDBJ whole genome shotgun (WGS) entry which is preliminary data.</text>
</comment>
<dbReference type="InterPro" id="IPR038654">
    <property type="entry name" value="PINIT_sf"/>
</dbReference>
<gene>
    <name evidence="9" type="primary">pli1</name>
    <name evidence="9" type="ORF">H4R26_001017</name>
</gene>
<dbReference type="Proteomes" id="UP001150907">
    <property type="component" value="Unassembled WGS sequence"/>
</dbReference>
<comment type="pathway">
    <text evidence="1">Protein modification; protein sumoylation.</text>
</comment>
<sequence>MPHRRPAVTSAPAAAINNVAGNGFDSLSFSDSNFVLPDQNLMRPEVLPESAARQHAKSMTLVLTDDQIGMLTAPSSSDGSQESYGVYLFMCLYNEACMALNQTPRRPVRVCFPNQLAVTVNSSIAWPTRTHKHCVEPIDLTGMLNKTNTSHNSICVSYSTGSRWIAAFVLAKHHTTQSIIGEIRKGQYWAWERVRERFFSHSNADDDDELVSTGALVSLKCPLGLSRIKTPSRSTFCQHVQCFDCEIFIQLSRKLPVWKCPVCSIVIKSWRELIVDGYFEAILQGTSAADDQVYIEPNGDWRPKKDAPTPLKDSKSSTGRPLDVDDDDTIDLGNWSTNGYQSTSKNKRRRIEVVDLTLDSESEGDDGIDDLFDEAFPPMTQEDIELISSVEAAAMTPTANLVGGLGNDIVKPAGSKIPRPSEPIKLVSPVSAATYIQYSAGYLGQGYDKNDIFVHPSFISGEEHDLLVKCCETKLKRLASSYEMGHFDKRIHNYRECSVSSWLPLKRAVAGRVAEAMGRAVDSDPIDLPDRSSNGKSGGWTTVGKYDGQIRHILDRVWELFPASFAWLPPHILDLHENGEILSHVDNPDYSGFAVGGLCLLGPAVCTFKHVEDASVSVDVLLEPRSIYFMTNKIRYQFTHEITVDPKQRQWQGKAVPKARRISLMFRDAKTPEQGWESLAS</sequence>
<evidence type="ECO:0000256" key="1">
    <source>
        <dbReference type="ARBA" id="ARBA00004718"/>
    </source>
</evidence>